<evidence type="ECO:0000259" key="3">
    <source>
        <dbReference type="PROSITE" id="PS51229"/>
    </source>
</evidence>
<proteinExistence type="predicted"/>
<organism evidence="4 5">
    <name type="scientific">Protea cynaroides</name>
    <dbReference type="NCBI Taxonomy" id="273540"/>
    <lineage>
        <taxon>Eukaryota</taxon>
        <taxon>Viridiplantae</taxon>
        <taxon>Streptophyta</taxon>
        <taxon>Embryophyta</taxon>
        <taxon>Tracheophyta</taxon>
        <taxon>Spermatophyta</taxon>
        <taxon>Magnoliopsida</taxon>
        <taxon>Proteales</taxon>
        <taxon>Proteaceae</taxon>
        <taxon>Protea</taxon>
    </lineage>
</organism>
<feature type="region of interest" description="Disordered" evidence="2">
    <location>
        <begin position="239"/>
        <end position="260"/>
    </location>
</feature>
<dbReference type="GO" id="GO:0032182">
    <property type="term" value="F:ubiquitin-like protein binding"/>
    <property type="evidence" value="ECO:0007669"/>
    <property type="project" value="TreeGrafter"/>
</dbReference>
<dbReference type="InterPro" id="IPR014764">
    <property type="entry name" value="DCN-prot"/>
</dbReference>
<accession>A0A9Q0HAX5</accession>
<dbReference type="FunFam" id="1.10.238.200:FF:000006">
    <property type="entry name" value="Defective in cullin neddylation protein"/>
    <property type="match status" value="1"/>
</dbReference>
<dbReference type="PANTHER" id="PTHR12281">
    <property type="entry name" value="RP42 RELATED"/>
    <property type="match status" value="1"/>
</dbReference>
<dbReference type="EMBL" id="JAMYWD010000009">
    <property type="protein sequence ID" value="KAJ4960444.1"/>
    <property type="molecule type" value="Genomic_DNA"/>
</dbReference>
<comment type="function">
    <text evidence="1">Neddylation of cullins play an essential role in the regulation of SCF-type complexes activity.</text>
</comment>
<dbReference type="InterPro" id="IPR042460">
    <property type="entry name" value="DCN1-like_PONY"/>
</dbReference>
<dbReference type="OrthoDB" id="286637at2759"/>
<dbReference type="Pfam" id="PF03556">
    <property type="entry name" value="Cullin_binding"/>
    <property type="match status" value="1"/>
</dbReference>
<dbReference type="Proteomes" id="UP001141806">
    <property type="component" value="Unassembled WGS sequence"/>
</dbReference>
<gene>
    <name evidence="4" type="ORF">NE237_020354</name>
</gene>
<name>A0A9Q0HAX5_9MAGN</name>
<dbReference type="PANTHER" id="PTHR12281:SF31">
    <property type="entry name" value="DCN1-LIKE PROTEIN 3"/>
    <property type="match status" value="1"/>
</dbReference>
<evidence type="ECO:0000313" key="4">
    <source>
        <dbReference type="EMBL" id="KAJ4960444.1"/>
    </source>
</evidence>
<dbReference type="Gene3D" id="1.10.238.200">
    <property type="entry name" value="Cullin, PONY binding domain"/>
    <property type="match status" value="1"/>
</dbReference>
<keyword evidence="5" id="KW-1185">Reference proteome</keyword>
<dbReference type="GO" id="GO:0097602">
    <property type="term" value="F:cullin family protein binding"/>
    <property type="evidence" value="ECO:0007669"/>
    <property type="project" value="TreeGrafter"/>
</dbReference>
<evidence type="ECO:0000256" key="1">
    <source>
        <dbReference type="RuleBase" id="RU410713"/>
    </source>
</evidence>
<dbReference type="InterPro" id="IPR005176">
    <property type="entry name" value="PONY_dom"/>
</dbReference>
<feature type="domain" description="DCUN1" evidence="3">
    <location>
        <begin position="1"/>
        <end position="167"/>
    </location>
</feature>
<dbReference type="GO" id="GO:0031624">
    <property type="term" value="F:ubiquitin conjugating enzyme binding"/>
    <property type="evidence" value="ECO:0007669"/>
    <property type="project" value="TreeGrafter"/>
</dbReference>
<reference evidence="4" key="1">
    <citation type="journal article" date="2023" name="Plant J.">
        <title>The genome of the king protea, Protea cynaroides.</title>
        <authorList>
            <person name="Chang J."/>
            <person name="Duong T.A."/>
            <person name="Schoeman C."/>
            <person name="Ma X."/>
            <person name="Roodt D."/>
            <person name="Barker N."/>
            <person name="Li Z."/>
            <person name="Van de Peer Y."/>
            <person name="Mizrachi E."/>
        </authorList>
    </citation>
    <scope>NUCLEOTIDE SEQUENCE</scope>
    <source>
        <tissue evidence="4">Young leaves</tissue>
    </source>
</reference>
<evidence type="ECO:0000313" key="5">
    <source>
        <dbReference type="Proteomes" id="UP001141806"/>
    </source>
</evidence>
<protein>
    <recommendedName>
        <fullName evidence="1">Defective in cullin neddylation protein</fullName>
    </recommendedName>
</protein>
<comment type="caution">
    <text evidence="4">The sequence shown here is derived from an EMBL/GenBank/DDBJ whole genome shotgun (WGS) entry which is preliminary data.</text>
</comment>
<dbReference type="PROSITE" id="PS51229">
    <property type="entry name" value="DCUN1"/>
    <property type="match status" value="1"/>
</dbReference>
<dbReference type="GO" id="GO:0000151">
    <property type="term" value="C:ubiquitin ligase complex"/>
    <property type="evidence" value="ECO:0007669"/>
    <property type="project" value="TreeGrafter"/>
</dbReference>
<dbReference type="GO" id="GO:0045116">
    <property type="term" value="P:protein neddylation"/>
    <property type="evidence" value="ECO:0007669"/>
    <property type="project" value="TreeGrafter"/>
</dbReference>
<dbReference type="AlphaFoldDB" id="A0A9Q0HAX5"/>
<sequence length="314" mass="35779">MDSSVSNQFDIFEIYKRYCDITSGNKHAGSREALVQLLKLVESRVLKSGRSIIFDDLSRLMLRLNFMVDSSEFTRFYDFVFFVCREKNQKNITLSRAIAAWRLVLAGRFRLVNQWCEFVEKNQRHNISEDTWQQVLAFSRCVHEDLEGYDPKGAWPVVVDDFVEHMYRITLSNSCCSLNPGRNCSEPEAQPCISDDSLPGLKVFAGSKRKSSMVFDQRKEHVSKYLYSNSSNLKHSLNSKRSRTSLVDKPTNLEDDLPGNDVDDRMEIVKNDCPLGFSSNCVCAVEGSLSKGFAGLLSAGSCLQFDQKRSVFYT</sequence>
<evidence type="ECO:0000256" key="2">
    <source>
        <dbReference type="SAM" id="MobiDB-lite"/>
    </source>
</evidence>